<feature type="compositionally biased region" description="Basic and acidic residues" evidence="1">
    <location>
        <begin position="584"/>
        <end position="593"/>
    </location>
</feature>
<feature type="compositionally biased region" description="Low complexity" evidence="1">
    <location>
        <begin position="704"/>
        <end position="715"/>
    </location>
</feature>
<dbReference type="OrthoDB" id="6371102at2759"/>
<name>E9HF50_DAPPU</name>
<feature type="compositionally biased region" description="Basic and acidic residues" evidence="1">
    <location>
        <begin position="984"/>
        <end position="997"/>
    </location>
</feature>
<feature type="region of interest" description="Disordered" evidence="1">
    <location>
        <begin position="188"/>
        <end position="969"/>
    </location>
</feature>
<reference evidence="3 4" key="1">
    <citation type="journal article" date="2011" name="Science">
        <title>The ecoresponsive genome of Daphnia pulex.</title>
        <authorList>
            <person name="Colbourne J.K."/>
            <person name="Pfrender M.E."/>
            <person name="Gilbert D."/>
            <person name="Thomas W.K."/>
            <person name="Tucker A."/>
            <person name="Oakley T.H."/>
            <person name="Tokishita S."/>
            <person name="Aerts A."/>
            <person name="Arnold G.J."/>
            <person name="Basu M.K."/>
            <person name="Bauer D.J."/>
            <person name="Caceres C.E."/>
            <person name="Carmel L."/>
            <person name="Casola C."/>
            <person name="Choi J.H."/>
            <person name="Detter J.C."/>
            <person name="Dong Q."/>
            <person name="Dusheyko S."/>
            <person name="Eads B.D."/>
            <person name="Frohlich T."/>
            <person name="Geiler-Samerotte K.A."/>
            <person name="Gerlach D."/>
            <person name="Hatcher P."/>
            <person name="Jogdeo S."/>
            <person name="Krijgsveld J."/>
            <person name="Kriventseva E.V."/>
            <person name="Kultz D."/>
            <person name="Laforsch C."/>
            <person name="Lindquist E."/>
            <person name="Lopez J."/>
            <person name="Manak J.R."/>
            <person name="Muller J."/>
            <person name="Pangilinan J."/>
            <person name="Patwardhan R.P."/>
            <person name="Pitluck S."/>
            <person name="Pritham E.J."/>
            <person name="Rechtsteiner A."/>
            <person name="Rho M."/>
            <person name="Rogozin I.B."/>
            <person name="Sakarya O."/>
            <person name="Salamov A."/>
            <person name="Schaack S."/>
            <person name="Shapiro H."/>
            <person name="Shiga Y."/>
            <person name="Skalitzky C."/>
            <person name="Smith Z."/>
            <person name="Souvorov A."/>
            <person name="Sung W."/>
            <person name="Tang Z."/>
            <person name="Tsuchiya D."/>
            <person name="Tu H."/>
            <person name="Vos H."/>
            <person name="Wang M."/>
            <person name="Wolf Y.I."/>
            <person name="Yamagata H."/>
            <person name="Yamada T."/>
            <person name="Ye Y."/>
            <person name="Shaw J.R."/>
            <person name="Andrews J."/>
            <person name="Crease T.J."/>
            <person name="Tang H."/>
            <person name="Lucas S.M."/>
            <person name="Robertson H.M."/>
            <person name="Bork P."/>
            <person name="Koonin E.V."/>
            <person name="Zdobnov E.M."/>
            <person name="Grigoriev I.V."/>
            <person name="Lynch M."/>
            <person name="Boore J.L."/>
        </authorList>
    </citation>
    <scope>NUCLEOTIDE SEQUENCE [LARGE SCALE GENOMIC DNA]</scope>
</reference>
<sequence length="1362" mass="153530">MGRLKCFLLLAVATATLVKADDGWKRLLELNTAQESRSAQWARSSNGAGGNRVPFVPEDIAMPPPWLLPNQQPQVAFPVAQAQVRSFFDEEVVDWPPRSPKLASGRSQHPPEPSSRQQPPPPPIHTTLQPPRRQWTDSPIRPVQHVWLDGDRQQSTSQRPQTATKKATSIKLRDLAAPVTQQVVDLKKLPAPVEPEEPYQKAPANEPKPEQKGRQNKQQQQPTANRKSVMSSYDSSEYDYDDVSSSGHQEKRIINAKSDHHDELDSRDHQGFYDESPSLTEVDATMSVGGGQEDFYAQTAAPPQRRQQTVVQPFQAPESRRQPPQLQPTSVEEADVEQHQAFDYSKTIFRTPVNSGQNGRQQQQHAFPALHESAQQRENLGRPLTYGDEPLETERQQQQQPAKAKQGQQQQPAVRRPAQQQQQQRQQQQQQSSERNTSPAEMAVFEAERPSFHSPNLQASPPNQQQRQFEVGQQHHHQRQQVPAQQQQQQVGDWPPPRHPAGDLNRKNKPRINPAHHPEEQQQQQSMDNFDNVPRYKPKNPAVQPVQPQQYQEEREDPDLPYHHQPPPAYRPEEIGLNYDQPEEPERPQEHHRPKEHHKPIYDYQDGQQSHGPKNQRIRRPPPTESRPAPEFDPAPQSNPWLQHNTNQQPEENAYDPYGQQPNADPYREPELHQVQPYEQEAAQEPHHQPQEHQTEGPLPLAPAPGRRPSSGRPSFQSGERFNGAAQHDEKENNNNDGDFDSPGPFKAPPPQRPHHPQSNNRQRPHRPPPTHQRPKDASLVTQGLNTLKTLVGLQTSQQQRQQRPHHSFNRPGGPRRRPPQHQGNNFDNNGGEIGRQDQDASEEFGSSDLNNFPVQARHNVQPTIDEPMEHRGIPDDDIQDIVPPSVSTTETIQPPTRVTASSTRPSTRPPTEAPELPVPVSSTAAPEETKSTLFPPFNKRVRPQPPSPAQTENKANAGKDSPAGQLRITSYKQRIEAMKERAKLREQLAQSKKDTEGTVEQAPEPVSPVSVSSTSTTTVRPSTTRPKIPPRMPVRRPVTAGPPFSTSTTTESVPLMEKMDKVPESRESSNYDQYKRRFKPKPSFSRPSPKEEEPAASPSEEVASAKAADVREEEDPSSSRKNLFGKMPGSPFVRRRIQQKQQREEEERLLSEESSKGPAAIKKESVDKEEMPAVPAGPPLRPNKRIRPGQFARTTTAAPIIEPSLDDEDEPASSVLASPEQWPPTSEPHTPVKPEISSGLTAAEEEEESPKIELVSIAPAPPANEESDNHQPQQHQPADEEPEEFPTHQQPPPFAFESSGQPYLDKPDVSSERMGTEEEQPEPIQVQEKPRHSFFTMATNDPILPIEELLNIRVRDNGKDM</sequence>
<evidence type="ECO:0000256" key="1">
    <source>
        <dbReference type="SAM" id="MobiDB-lite"/>
    </source>
</evidence>
<feature type="compositionally biased region" description="Polar residues" evidence="1">
    <location>
        <begin position="153"/>
        <end position="167"/>
    </location>
</feature>
<accession>E9HF50</accession>
<feature type="compositionally biased region" description="Basic and acidic residues" evidence="1">
    <location>
        <begin position="1058"/>
        <end position="1076"/>
    </location>
</feature>
<feature type="compositionally biased region" description="Basic residues" evidence="1">
    <location>
        <begin position="803"/>
        <end position="820"/>
    </location>
</feature>
<gene>
    <name evidence="3" type="ORF">DAPPUDRAFT_113492</name>
</gene>
<feature type="compositionally biased region" description="Low complexity" evidence="1">
    <location>
        <begin position="1096"/>
        <end position="1108"/>
    </location>
</feature>
<feature type="compositionally biased region" description="Polar residues" evidence="1">
    <location>
        <begin position="886"/>
        <end position="907"/>
    </location>
</feature>
<keyword evidence="4" id="KW-1185">Reference proteome</keyword>
<feature type="signal peptide" evidence="2">
    <location>
        <begin position="1"/>
        <end position="20"/>
    </location>
</feature>
<proteinExistence type="predicted"/>
<organism evidence="3 4">
    <name type="scientific">Daphnia pulex</name>
    <name type="common">Water flea</name>
    <dbReference type="NCBI Taxonomy" id="6669"/>
    <lineage>
        <taxon>Eukaryota</taxon>
        <taxon>Metazoa</taxon>
        <taxon>Ecdysozoa</taxon>
        <taxon>Arthropoda</taxon>
        <taxon>Crustacea</taxon>
        <taxon>Branchiopoda</taxon>
        <taxon>Diplostraca</taxon>
        <taxon>Cladocera</taxon>
        <taxon>Anomopoda</taxon>
        <taxon>Daphniidae</taxon>
        <taxon>Daphnia</taxon>
    </lineage>
</organism>
<evidence type="ECO:0000313" key="3">
    <source>
        <dbReference type="EMBL" id="EFX69632.1"/>
    </source>
</evidence>
<feature type="compositionally biased region" description="Low complexity" evidence="1">
    <location>
        <begin position="1008"/>
        <end position="1027"/>
    </location>
</feature>
<feature type="compositionally biased region" description="Basic and acidic residues" evidence="1">
    <location>
        <begin position="1142"/>
        <end position="1172"/>
    </location>
</feature>
<feature type="compositionally biased region" description="Polar residues" evidence="1">
    <location>
        <begin position="453"/>
        <end position="468"/>
    </location>
</feature>
<feature type="compositionally biased region" description="Low complexity" evidence="1">
    <location>
        <begin position="396"/>
        <end position="431"/>
    </location>
</feature>
<feature type="region of interest" description="Disordered" evidence="1">
    <location>
        <begin position="984"/>
        <end position="1332"/>
    </location>
</feature>
<protein>
    <submittedName>
        <fullName evidence="3">Uncharacterized protein</fullName>
    </submittedName>
</protein>
<feature type="compositionally biased region" description="Pro residues" evidence="1">
    <location>
        <begin position="110"/>
        <end position="124"/>
    </location>
</feature>
<evidence type="ECO:0000313" key="4">
    <source>
        <dbReference type="Proteomes" id="UP000000305"/>
    </source>
</evidence>
<dbReference type="InParanoid" id="E9HF50"/>
<keyword evidence="2" id="KW-0732">Signal</keyword>
<feature type="region of interest" description="Disordered" evidence="1">
    <location>
        <begin position="95"/>
        <end position="170"/>
    </location>
</feature>
<feature type="chain" id="PRO_5003241759" evidence="2">
    <location>
        <begin position="21"/>
        <end position="1362"/>
    </location>
</feature>
<feature type="compositionally biased region" description="Basic and acidic residues" evidence="1">
    <location>
        <begin position="684"/>
        <end position="695"/>
    </location>
</feature>
<feature type="compositionally biased region" description="Polar residues" evidence="1">
    <location>
        <begin position="780"/>
        <end position="797"/>
    </location>
</feature>
<dbReference type="EMBL" id="GL732633">
    <property type="protein sequence ID" value="EFX69632.1"/>
    <property type="molecule type" value="Genomic_DNA"/>
</dbReference>
<dbReference type="HOGENOM" id="CLU_256919_0_0_1"/>
<feature type="compositionally biased region" description="Polar residues" evidence="1">
    <location>
        <begin position="352"/>
        <end position="365"/>
    </location>
</feature>
<feature type="compositionally biased region" description="Polar residues" evidence="1">
    <location>
        <begin position="636"/>
        <end position="651"/>
    </location>
</feature>
<dbReference type="Proteomes" id="UP000000305">
    <property type="component" value="Unassembled WGS sequence"/>
</dbReference>
<dbReference type="KEGG" id="dpx:DAPPUDRAFT_113492"/>
<feature type="compositionally biased region" description="Basic and acidic residues" evidence="1">
    <location>
        <begin position="1306"/>
        <end position="1317"/>
    </location>
</feature>
<feature type="compositionally biased region" description="Polar residues" evidence="1">
    <location>
        <begin position="848"/>
        <end position="863"/>
    </location>
</feature>
<dbReference type="OMA" id="TEMANPI"/>
<feature type="compositionally biased region" description="Low complexity" evidence="1">
    <location>
        <begin position="480"/>
        <end position="490"/>
    </location>
</feature>
<evidence type="ECO:0000256" key="2">
    <source>
        <dbReference type="SAM" id="SignalP"/>
    </source>
</evidence>
<feature type="compositionally biased region" description="Low complexity" evidence="1">
    <location>
        <begin position="297"/>
        <end position="315"/>
    </location>
</feature>
<feature type="compositionally biased region" description="Basic and acidic residues" evidence="1">
    <location>
        <begin position="248"/>
        <end position="272"/>
    </location>
</feature>